<comment type="caution">
    <text evidence="2">The sequence shown here is derived from an EMBL/GenBank/DDBJ whole genome shotgun (WGS) entry which is preliminary data.</text>
</comment>
<accession>A0A9P8UYF5</accession>
<feature type="transmembrane region" description="Helical" evidence="1">
    <location>
        <begin position="6"/>
        <end position="28"/>
    </location>
</feature>
<name>A0A9P8UYF5_9PEZI</name>
<protein>
    <submittedName>
        <fullName evidence="2">Uncharacterized protein</fullName>
    </submittedName>
</protein>
<organism evidence="2 3">
    <name type="scientific">Truncatella angustata</name>
    <dbReference type="NCBI Taxonomy" id="152316"/>
    <lineage>
        <taxon>Eukaryota</taxon>
        <taxon>Fungi</taxon>
        <taxon>Dikarya</taxon>
        <taxon>Ascomycota</taxon>
        <taxon>Pezizomycotina</taxon>
        <taxon>Sordariomycetes</taxon>
        <taxon>Xylariomycetidae</taxon>
        <taxon>Amphisphaeriales</taxon>
        <taxon>Sporocadaceae</taxon>
        <taxon>Truncatella</taxon>
    </lineage>
</organism>
<keyword evidence="1" id="KW-1133">Transmembrane helix</keyword>
<evidence type="ECO:0000256" key="1">
    <source>
        <dbReference type="SAM" id="Phobius"/>
    </source>
</evidence>
<dbReference type="RefSeq" id="XP_045964452.1">
    <property type="nucleotide sequence ID" value="XM_046101463.1"/>
</dbReference>
<dbReference type="Proteomes" id="UP000758603">
    <property type="component" value="Unassembled WGS sequence"/>
</dbReference>
<evidence type="ECO:0000313" key="2">
    <source>
        <dbReference type="EMBL" id="KAH6660321.1"/>
    </source>
</evidence>
<proteinExistence type="predicted"/>
<reference evidence="2" key="1">
    <citation type="journal article" date="2021" name="Nat. Commun.">
        <title>Genetic determinants of endophytism in the Arabidopsis root mycobiome.</title>
        <authorList>
            <person name="Mesny F."/>
            <person name="Miyauchi S."/>
            <person name="Thiergart T."/>
            <person name="Pickel B."/>
            <person name="Atanasova L."/>
            <person name="Karlsson M."/>
            <person name="Huettel B."/>
            <person name="Barry K.W."/>
            <person name="Haridas S."/>
            <person name="Chen C."/>
            <person name="Bauer D."/>
            <person name="Andreopoulos W."/>
            <person name="Pangilinan J."/>
            <person name="LaButti K."/>
            <person name="Riley R."/>
            <person name="Lipzen A."/>
            <person name="Clum A."/>
            <person name="Drula E."/>
            <person name="Henrissat B."/>
            <person name="Kohler A."/>
            <person name="Grigoriev I.V."/>
            <person name="Martin F.M."/>
            <person name="Hacquard S."/>
        </authorList>
    </citation>
    <scope>NUCLEOTIDE SEQUENCE</scope>
    <source>
        <strain evidence="2">MPI-SDFR-AT-0073</strain>
    </source>
</reference>
<dbReference type="AlphaFoldDB" id="A0A9P8UYF5"/>
<keyword evidence="3" id="KW-1185">Reference proteome</keyword>
<gene>
    <name evidence="2" type="ORF">BKA67DRAFT_547624</name>
</gene>
<feature type="transmembrane region" description="Helical" evidence="1">
    <location>
        <begin position="49"/>
        <end position="72"/>
    </location>
</feature>
<evidence type="ECO:0000313" key="3">
    <source>
        <dbReference type="Proteomes" id="UP000758603"/>
    </source>
</evidence>
<dbReference type="EMBL" id="JAGPXC010000001">
    <property type="protein sequence ID" value="KAH6660321.1"/>
    <property type="molecule type" value="Genomic_DNA"/>
</dbReference>
<keyword evidence="1" id="KW-0472">Membrane</keyword>
<sequence>MQVPQPTSILLITRGSVTVCFLLIELLYHSSVLLIVRRWDTLEYTVLRIFSMILSLLQHGIIRNVVWAWWLFELFCD</sequence>
<dbReference type="GeneID" id="70130355"/>
<keyword evidence="1" id="KW-0812">Transmembrane</keyword>